<evidence type="ECO:0000256" key="1">
    <source>
        <dbReference type="SAM" id="MobiDB-lite"/>
    </source>
</evidence>
<comment type="caution">
    <text evidence="2">The sequence shown here is derived from an EMBL/GenBank/DDBJ whole genome shotgun (WGS) entry which is preliminary data.</text>
</comment>
<evidence type="ECO:0000313" key="3">
    <source>
        <dbReference type="Proteomes" id="UP000271974"/>
    </source>
</evidence>
<accession>A0A3S1C4X7</accession>
<feature type="region of interest" description="Disordered" evidence="1">
    <location>
        <begin position="96"/>
        <end position="115"/>
    </location>
</feature>
<dbReference type="Proteomes" id="UP000271974">
    <property type="component" value="Unassembled WGS sequence"/>
</dbReference>
<feature type="non-terminal residue" evidence="2">
    <location>
        <position position="115"/>
    </location>
</feature>
<protein>
    <submittedName>
        <fullName evidence="2">Uncharacterized protein</fullName>
    </submittedName>
</protein>
<dbReference type="EMBL" id="RQTK01000260">
    <property type="protein sequence ID" value="RUS83046.1"/>
    <property type="molecule type" value="Genomic_DNA"/>
</dbReference>
<dbReference type="AlphaFoldDB" id="A0A3S1C4X7"/>
<feature type="non-terminal residue" evidence="2">
    <location>
        <position position="1"/>
    </location>
</feature>
<name>A0A3S1C4X7_ELYCH</name>
<evidence type="ECO:0000313" key="2">
    <source>
        <dbReference type="EMBL" id="RUS83046.1"/>
    </source>
</evidence>
<gene>
    <name evidence="2" type="ORF">EGW08_009185</name>
</gene>
<keyword evidence="3" id="KW-1185">Reference proteome</keyword>
<proteinExistence type="predicted"/>
<sequence length="115" mass="13342">FWFWYPKKLISIQTFFQDSVITDADWNNHDVWYVGFEIGLKGSRQHTLKENKTDYDPTACSFNIELNRVIPITYLALHILCENGPVQMIFSKTAPDVKSTGVPQQPSKKFHAHKI</sequence>
<reference evidence="2 3" key="1">
    <citation type="submission" date="2019-01" db="EMBL/GenBank/DDBJ databases">
        <title>A draft genome assembly of the solar-powered sea slug Elysia chlorotica.</title>
        <authorList>
            <person name="Cai H."/>
            <person name="Li Q."/>
            <person name="Fang X."/>
            <person name="Li J."/>
            <person name="Curtis N.E."/>
            <person name="Altenburger A."/>
            <person name="Shibata T."/>
            <person name="Feng M."/>
            <person name="Maeda T."/>
            <person name="Schwartz J.A."/>
            <person name="Shigenobu S."/>
            <person name="Lundholm N."/>
            <person name="Nishiyama T."/>
            <person name="Yang H."/>
            <person name="Hasebe M."/>
            <person name="Li S."/>
            <person name="Pierce S.K."/>
            <person name="Wang J."/>
        </authorList>
    </citation>
    <scope>NUCLEOTIDE SEQUENCE [LARGE SCALE GENOMIC DNA]</scope>
    <source>
        <strain evidence="2">EC2010</strain>
        <tissue evidence="2">Whole organism of an adult</tissue>
    </source>
</reference>
<organism evidence="2 3">
    <name type="scientific">Elysia chlorotica</name>
    <name type="common">Eastern emerald elysia</name>
    <name type="synonym">Sea slug</name>
    <dbReference type="NCBI Taxonomy" id="188477"/>
    <lineage>
        <taxon>Eukaryota</taxon>
        <taxon>Metazoa</taxon>
        <taxon>Spiralia</taxon>
        <taxon>Lophotrochozoa</taxon>
        <taxon>Mollusca</taxon>
        <taxon>Gastropoda</taxon>
        <taxon>Heterobranchia</taxon>
        <taxon>Euthyneura</taxon>
        <taxon>Panpulmonata</taxon>
        <taxon>Sacoglossa</taxon>
        <taxon>Placobranchoidea</taxon>
        <taxon>Plakobranchidae</taxon>
        <taxon>Elysia</taxon>
    </lineage>
</organism>